<proteinExistence type="predicted"/>
<evidence type="ECO:0000256" key="2">
    <source>
        <dbReference type="ARBA" id="ARBA00022692"/>
    </source>
</evidence>
<dbReference type="RefSeq" id="WP_316772770.1">
    <property type="nucleotide sequence ID" value="NZ_JASMWN010000001.1"/>
</dbReference>
<feature type="transmembrane region" description="Helical" evidence="5">
    <location>
        <begin position="83"/>
        <end position="105"/>
    </location>
</feature>
<dbReference type="Pfam" id="PF01124">
    <property type="entry name" value="MAPEG"/>
    <property type="match status" value="1"/>
</dbReference>
<dbReference type="SUPFAM" id="SSF161084">
    <property type="entry name" value="MAPEG domain-like"/>
    <property type="match status" value="1"/>
</dbReference>
<name>A0ABU3V921_9RHOB</name>
<gene>
    <name evidence="6" type="ORF">QO231_02180</name>
</gene>
<feature type="transmembrane region" description="Helical" evidence="5">
    <location>
        <begin position="6"/>
        <end position="24"/>
    </location>
</feature>
<sequence length="138" mass="14436">METFGAYGPVLASVALFAVVVMLFSPLSALQKGKQGLAPGAEPAADYSDLAYRLHRVFENGTDTLSIFLATAGIAVLAGASPFWINLLAALTLASRLFMIFVHVAAIGSPHNGLRSIAYVVGWVCMLAMAILGLVALL</sequence>
<dbReference type="Proteomes" id="UP001255416">
    <property type="component" value="Unassembled WGS sequence"/>
</dbReference>
<evidence type="ECO:0000256" key="1">
    <source>
        <dbReference type="ARBA" id="ARBA00004370"/>
    </source>
</evidence>
<comment type="caution">
    <text evidence="6">The sequence shown here is derived from an EMBL/GenBank/DDBJ whole genome shotgun (WGS) entry which is preliminary data.</text>
</comment>
<protein>
    <submittedName>
        <fullName evidence="6">MAPEG family protein</fullName>
    </submittedName>
</protein>
<keyword evidence="7" id="KW-1185">Reference proteome</keyword>
<comment type="subcellular location">
    <subcellularLocation>
        <location evidence="1">Membrane</location>
    </subcellularLocation>
</comment>
<keyword evidence="2 5" id="KW-0812">Transmembrane</keyword>
<evidence type="ECO:0000313" key="7">
    <source>
        <dbReference type="Proteomes" id="UP001255416"/>
    </source>
</evidence>
<dbReference type="Gene3D" id="1.20.120.550">
    <property type="entry name" value="Membrane associated eicosanoid/glutathione metabolism-like domain"/>
    <property type="match status" value="1"/>
</dbReference>
<organism evidence="6 7">
    <name type="scientific">Sedimentitalea todarodis</name>
    <dbReference type="NCBI Taxonomy" id="1631240"/>
    <lineage>
        <taxon>Bacteria</taxon>
        <taxon>Pseudomonadati</taxon>
        <taxon>Pseudomonadota</taxon>
        <taxon>Alphaproteobacteria</taxon>
        <taxon>Rhodobacterales</taxon>
        <taxon>Paracoccaceae</taxon>
        <taxon>Sedimentitalea</taxon>
    </lineage>
</organism>
<reference evidence="7" key="1">
    <citation type="submission" date="2023-05" db="EMBL/GenBank/DDBJ databases">
        <title>Sedimentitalea sp. nov. JM2-8.</title>
        <authorList>
            <person name="Huang J."/>
        </authorList>
    </citation>
    <scope>NUCLEOTIDE SEQUENCE [LARGE SCALE GENOMIC DNA]</scope>
    <source>
        <strain evidence="7">KHS03</strain>
    </source>
</reference>
<evidence type="ECO:0000256" key="3">
    <source>
        <dbReference type="ARBA" id="ARBA00022989"/>
    </source>
</evidence>
<evidence type="ECO:0000256" key="4">
    <source>
        <dbReference type="ARBA" id="ARBA00023136"/>
    </source>
</evidence>
<evidence type="ECO:0000313" key="6">
    <source>
        <dbReference type="EMBL" id="MDU9002657.1"/>
    </source>
</evidence>
<keyword evidence="4 5" id="KW-0472">Membrane</keyword>
<keyword evidence="3 5" id="KW-1133">Transmembrane helix</keyword>
<feature type="transmembrane region" description="Helical" evidence="5">
    <location>
        <begin position="57"/>
        <end position="77"/>
    </location>
</feature>
<dbReference type="InterPro" id="IPR001129">
    <property type="entry name" value="Membr-assoc_MAPEG"/>
</dbReference>
<feature type="transmembrane region" description="Helical" evidence="5">
    <location>
        <begin position="117"/>
        <end position="137"/>
    </location>
</feature>
<accession>A0ABU3V921</accession>
<evidence type="ECO:0000256" key="5">
    <source>
        <dbReference type="SAM" id="Phobius"/>
    </source>
</evidence>
<dbReference type="InterPro" id="IPR023352">
    <property type="entry name" value="MAPEG-like_dom_sf"/>
</dbReference>
<dbReference type="EMBL" id="JASMWN010000001">
    <property type="protein sequence ID" value="MDU9002657.1"/>
    <property type="molecule type" value="Genomic_DNA"/>
</dbReference>